<dbReference type="KEGG" id="samy:DB32_007076"/>
<dbReference type="Pfam" id="PF00092">
    <property type="entry name" value="VWA"/>
    <property type="match status" value="1"/>
</dbReference>
<organism evidence="2 3">
    <name type="scientific">Sandaracinus amylolyticus</name>
    <dbReference type="NCBI Taxonomy" id="927083"/>
    <lineage>
        <taxon>Bacteria</taxon>
        <taxon>Pseudomonadati</taxon>
        <taxon>Myxococcota</taxon>
        <taxon>Polyangia</taxon>
        <taxon>Polyangiales</taxon>
        <taxon>Sandaracinaceae</taxon>
        <taxon>Sandaracinus</taxon>
    </lineage>
</organism>
<dbReference type="STRING" id="927083.DB32_007076"/>
<evidence type="ECO:0000259" key="1">
    <source>
        <dbReference type="PROSITE" id="PS50234"/>
    </source>
</evidence>
<dbReference type="InterPro" id="IPR036465">
    <property type="entry name" value="vWFA_dom_sf"/>
</dbReference>
<protein>
    <recommendedName>
        <fullName evidence="1">VWFA domain-containing protein</fullName>
    </recommendedName>
</protein>
<feature type="domain" description="VWFA" evidence="1">
    <location>
        <begin position="111"/>
        <end position="315"/>
    </location>
</feature>
<proteinExistence type="predicted"/>
<sequence length="389" mass="39916">MLAATLAGCDCSGNITGGQACTGAGAPEGCGRPCSASSPCGPGLYCGDDGECTADCSSTITCGAGRVCSGDGHCVESGLDGAVGDAQRPDALPADRTCASVTVDATRSTPNVLLVIDRSGSMNEDFDDGDSRWDVLESALLDTPDGVISPLQASVRFGFAMYDESGSPSGCPDLITVPTALDNYDAIETEYRMRNPAGGTPTGDSIQAILGRLDSLIDAPDQPTVFVLATDGEPDTCEDGDDEVNGRRESLEAVQAAYARDIRTFVISVGDDVGADHLQQIANAGIGNAPDEDMPAAPFWVATDTAGLRTALETIVGSVVSCELTLEGEIDPTRACDGEVRLGGDPLTCGTDWEAVDADTIRLLGAACDRLQRGGEALTATFPCGVIII</sequence>
<dbReference type="SMART" id="SM00327">
    <property type="entry name" value="VWA"/>
    <property type="match status" value="1"/>
</dbReference>
<dbReference type="InterPro" id="IPR002035">
    <property type="entry name" value="VWF_A"/>
</dbReference>
<name>A0A0F6W8D9_9BACT</name>
<dbReference type="SUPFAM" id="SSF53300">
    <property type="entry name" value="vWA-like"/>
    <property type="match status" value="1"/>
</dbReference>
<dbReference type="EMBL" id="CP011125">
    <property type="protein sequence ID" value="AKF09927.1"/>
    <property type="molecule type" value="Genomic_DNA"/>
</dbReference>
<dbReference type="Gene3D" id="3.40.50.410">
    <property type="entry name" value="von Willebrand factor, type A domain"/>
    <property type="match status" value="1"/>
</dbReference>
<dbReference type="Proteomes" id="UP000034883">
    <property type="component" value="Chromosome"/>
</dbReference>
<reference evidence="2 3" key="1">
    <citation type="submission" date="2015-03" db="EMBL/GenBank/DDBJ databases">
        <title>Genome assembly of Sandaracinus amylolyticus DSM 53668.</title>
        <authorList>
            <person name="Sharma G."/>
            <person name="Subramanian S."/>
        </authorList>
    </citation>
    <scope>NUCLEOTIDE SEQUENCE [LARGE SCALE GENOMIC DNA]</scope>
    <source>
        <strain evidence="2 3">DSM 53668</strain>
    </source>
</reference>
<keyword evidence="3" id="KW-1185">Reference proteome</keyword>
<dbReference type="PROSITE" id="PS50234">
    <property type="entry name" value="VWFA"/>
    <property type="match status" value="1"/>
</dbReference>
<gene>
    <name evidence="2" type="ORF">DB32_007076</name>
</gene>
<dbReference type="AlphaFoldDB" id="A0A0F6W8D9"/>
<evidence type="ECO:0000313" key="2">
    <source>
        <dbReference type="EMBL" id="AKF09927.1"/>
    </source>
</evidence>
<accession>A0A0F6W8D9</accession>
<dbReference type="CDD" id="cd00198">
    <property type="entry name" value="vWFA"/>
    <property type="match status" value="1"/>
</dbReference>
<evidence type="ECO:0000313" key="3">
    <source>
        <dbReference type="Proteomes" id="UP000034883"/>
    </source>
</evidence>